<protein>
    <submittedName>
        <fullName evidence="3">Gamma-glutamylcyclotransferase</fullName>
    </submittedName>
</protein>
<dbReference type="CDD" id="cd06661">
    <property type="entry name" value="GGCT_like"/>
    <property type="match status" value="2"/>
</dbReference>
<sequence>MEHYVFVYGTLLFGERNHRLIEEANCSAKVAWVKGHLVDTTNGYPALVLGSDQQVYGELYRISDELMIEIDKLEGYVPDGESHYERKVVEVETDLGRLKAYTYYYEAWKAEGLREVAFGNWRLDQQLKNNVPYYFAYGSCMDDERINLADKLKEFERLGVGYLKGYELQFTVNRPDGGRADIVEVEREVVEGIVYEITEAARDYLYEREGVHSGMYRPAIVDVKFHGELVPMLTFIVIDKKDEVAPPDHYLTEILRGGAPDVSDEYLKRVRLRARRLF</sequence>
<evidence type="ECO:0000313" key="4">
    <source>
        <dbReference type="Proteomes" id="UP001500740"/>
    </source>
</evidence>
<dbReference type="InterPro" id="IPR009288">
    <property type="entry name" value="AIG2-like_dom"/>
</dbReference>
<dbReference type="PANTHER" id="PTHR12935">
    <property type="entry name" value="GAMMA-GLUTAMYLCYCLOTRANSFERASE"/>
    <property type="match status" value="1"/>
</dbReference>
<dbReference type="SUPFAM" id="SSF110857">
    <property type="entry name" value="Gamma-glutamyl cyclotransferase-like"/>
    <property type="match status" value="2"/>
</dbReference>
<dbReference type="EMBL" id="BAAACZ010000005">
    <property type="protein sequence ID" value="GAA0453427.1"/>
    <property type="molecule type" value="Genomic_DNA"/>
</dbReference>
<organism evidence="3 4">
    <name type="scientific">Alkalibacillus silvisoli</name>
    <dbReference type="NCBI Taxonomy" id="392823"/>
    <lineage>
        <taxon>Bacteria</taxon>
        <taxon>Bacillati</taxon>
        <taxon>Bacillota</taxon>
        <taxon>Bacilli</taxon>
        <taxon>Bacillales</taxon>
        <taxon>Bacillaceae</taxon>
        <taxon>Alkalibacillus</taxon>
    </lineage>
</organism>
<dbReference type="InterPro" id="IPR036568">
    <property type="entry name" value="GGCT-like_sf"/>
</dbReference>
<keyword evidence="4" id="KW-1185">Reference proteome</keyword>
<dbReference type="InterPro" id="IPR017939">
    <property type="entry name" value="G-Glutamylcylcotransferase"/>
</dbReference>
<proteinExistence type="predicted"/>
<evidence type="ECO:0000259" key="2">
    <source>
        <dbReference type="Pfam" id="PF06094"/>
    </source>
</evidence>
<dbReference type="InterPro" id="IPR013024">
    <property type="entry name" value="GGCT-like"/>
</dbReference>
<name>A0ABN0ZN57_9BACI</name>
<dbReference type="Gene3D" id="3.10.490.10">
    <property type="entry name" value="Gamma-glutamyl cyclotransferase-like"/>
    <property type="match status" value="2"/>
</dbReference>
<keyword evidence="1" id="KW-0456">Lyase</keyword>
<dbReference type="Pfam" id="PF13772">
    <property type="entry name" value="AIG2_2"/>
    <property type="match status" value="1"/>
</dbReference>
<dbReference type="RefSeq" id="WP_343781602.1">
    <property type="nucleotide sequence ID" value="NZ_BAAACZ010000005.1"/>
</dbReference>
<reference evidence="3 4" key="1">
    <citation type="journal article" date="2019" name="Int. J. Syst. Evol. Microbiol.">
        <title>The Global Catalogue of Microorganisms (GCM) 10K type strain sequencing project: providing services to taxonomists for standard genome sequencing and annotation.</title>
        <authorList>
            <consortium name="The Broad Institute Genomics Platform"/>
            <consortium name="The Broad Institute Genome Sequencing Center for Infectious Disease"/>
            <person name="Wu L."/>
            <person name="Ma J."/>
        </authorList>
    </citation>
    <scope>NUCLEOTIDE SEQUENCE [LARGE SCALE GENOMIC DNA]</scope>
    <source>
        <strain evidence="3 4">JCM 14193</strain>
    </source>
</reference>
<dbReference type="PANTHER" id="PTHR12935:SF0">
    <property type="entry name" value="GAMMA-GLUTAMYLCYCLOTRANSFERASE"/>
    <property type="match status" value="1"/>
</dbReference>
<evidence type="ECO:0000256" key="1">
    <source>
        <dbReference type="ARBA" id="ARBA00023239"/>
    </source>
</evidence>
<accession>A0ABN0ZN57</accession>
<dbReference type="Proteomes" id="UP001500740">
    <property type="component" value="Unassembled WGS sequence"/>
</dbReference>
<comment type="caution">
    <text evidence="3">The sequence shown here is derived from an EMBL/GenBank/DDBJ whole genome shotgun (WGS) entry which is preliminary data.</text>
</comment>
<feature type="domain" description="Gamma-glutamylcyclotransferase AIG2-like" evidence="2">
    <location>
        <begin position="5"/>
        <end position="122"/>
    </location>
</feature>
<gene>
    <name evidence="3" type="ORF">GCM10008935_05190</name>
</gene>
<evidence type="ECO:0000313" key="3">
    <source>
        <dbReference type="EMBL" id="GAA0453427.1"/>
    </source>
</evidence>
<dbReference type="Pfam" id="PF06094">
    <property type="entry name" value="GGACT"/>
    <property type="match status" value="1"/>
</dbReference>